<organism evidence="8 9">
    <name type="scientific">Thyridium curvatum</name>
    <dbReference type="NCBI Taxonomy" id="1093900"/>
    <lineage>
        <taxon>Eukaryota</taxon>
        <taxon>Fungi</taxon>
        <taxon>Dikarya</taxon>
        <taxon>Ascomycota</taxon>
        <taxon>Pezizomycotina</taxon>
        <taxon>Sordariomycetes</taxon>
        <taxon>Sordariomycetidae</taxon>
        <taxon>Thyridiales</taxon>
        <taxon>Thyridiaceae</taxon>
        <taxon>Thyridium</taxon>
    </lineage>
</organism>
<keyword evidence="3 6" id="KW-0812">Transmembrane</keyword>
<proteinExistence type="inferred from homology"/>
<evidence type="ECO:0000256" key="7">
    <source>
        <dbReference type="SAM" id="MobiDB-lite"/>
    </source>
</evidence>
<evidence type="ECO:0000256" key="6">
    <source>
        <dbReference type="RuleBase" id="RU363053"/>
    </source>
</evidence>
<name>A0A507B318_9PEZI</name>
<evidence type="ECO:0000313" key="8">
    <source>
        <dbReference type="EMBL" id="TPX17505.1"/>
    </source>
</evidence>
<dbReference type="RefSeq" id="XP_030999216.1">
    <property type="nucleotide sequence ID" value="XM_031137416.1"/>
</dbReference>
<feature type="transmembrane region" description="Helical" evidence="6">
    <location>
        <begin position="248"/>
        <end position="267"/>
    </location>
</feature>
<dbReference type="InterPro" id="IPR007248">
    <property type="entry name" value="Mpv17_PMP22"/>
</dbReference>
<comment type="caution">
    <text evidence="8">The sequence shown here is derived from an EMBL/GenBank/DDBJ whole genome shotgun (WGS) entry which is preliminary data.</text>
</comment>
<dbReference type="GeneID" id="41970595"/>
<keyword evidence="5 6" id="KW-0472">Membrane</keyword>
<accession>A0A507B318</accession>
<dbReference type="Pfam" id="PF04117">
    <property type="entry name" value="Mpv17_PMP22"/>
    <property type="match status" value="1"/>
</dbReference>
<feature type="region of interest" description="Disordered" evidence="7">
    <location>
        <begin position="96"/>
        <end position="132"/>
    </location>
</feature>
<dbReference type="Proteomes" id="UP000319257">
    <property type="component" value="Unassembled WGS sequence"/>
</dbReference>
<dbReference type="PANTHER" id="PTHR11266:SF80">
    <property type="entry name" value="PEROXISOMAL MEMBRANE PROTEIN 2"/>
    <property type="match status" value="1"/>
</dbReference>
<keyword evidence="9" id="KW-1185">Reference proteome</keyword>
<dbReference type="EMBL" id="SKBQ01000013">
    <property type="protein sequence ID" value="TPX17505.1"/>
    <property type="molecule type" value="Genomic_DNA"/>
</dbReference>
<dbReference type="STRING" id="1093900.A0A507B318"/>
<feature type="compositionally biased region" description="Basic and acidic residues" evidence="7">
    <location>
        <begin position="119"/>
        <end position="128"/>
    </location>
</feature>
<dbReference type="OrthoDB" id="10267969at2759"/>
<evidence type="ECO:0000256" key="2">
    <source>
        <dbReference type="ARBA" id="ARBA00006824"/>
    </source>
</evidence>
<gene>
    <name evidence="8" type="ORF">E0L32_003148</name>
</gene>
<evidence type="ECO:0000256" key="4">
    <source>
        <dbReference type="ARBA" id="ARBA00022989"/>
    </source>
</evidence>
<evidence type="ECO:0000256" key="3">
    <source>
        <dbReference type="ARBA" id="ARBA00022692"/>
    </source>
</evidence>
<evidence type="ECO:0000313" key="9">
    <source>
        <dbReference type="Proteomes" id="UP000319257"/>
    </source>
</evidence>
<comment type="subcellular location">
    <subcellularLocation>
        <location evidence="1">Membrane</location>
        <topology evidence="1">Multi-pass membrane protein</topology>
    </subcellularLocation>
</comment>
<keyword evidence="4 6" id="KW-1133">Transmembrane helix</keyword>
<dbReference type="GO" id="GO:0005778">
    <property type="term" value="C:peroxisomal membrane"/>
    <property type="evidence" value="ECO:0007669"/>
    <property type="project" value="TreeGrafter"/>
</dbReference>
<feature type="transmembrane region" description="Helical" evidence="6">
    <location>
        <begin position="182"/>
        <end position="203"/>
    </location>
</feature>
<dbReference type="AlphaFoldDB" id="A0A507B318"/>
<reference evidence="8 9" key="1">
    <citation type="submission" date="2019-06" db="EMBL/GenBank/DDBJ databases">
        <title>Draft genome sequence of the filamentous fungus Phialemoniopsis curvata isolated from diesel fuel.</title>
        <authorList>
            <person name="Varaljay V.A."/>
            <person name="Lyon W.J."/>
            <person name="Crouch A.L."/>
            <person name="Drake C.E."/>
            <person name="Hollomon J.M."/>
            <person name="Nadeau L.J."/>
            <person name="Nunn H.S."/>
            <person name="Stevenson B.S."/>
            <person name="Bojanowski C.L."/>
            <person name="Crookes-Goodson W.J."/>
        </authorList>
    </citation>
    <scope>NUCLEOTIDE SEQUENCE [LARGE SCALE GENOMIC DNA]</scope>
    <source>
        <strain evidence="8 9">D216</strain>
    </source>
</reference>
<comment type="similarity">
    <text evidence="2 6">Belongs to the peroxisomal membrane protein PXMP2/4 family.</text>
</comment>
<dbReference type="PANTHER" id="PTHR11266">
    <property type="entry name" value="PEROXISOMAL MEMBRANE PROTEIN 2, PXMP2 MPV17"/>
    <property type="match status" value="1"/>
</dbReference>
<sequence>MPAVVLNYKLALQAAALKVSANILVQLVTHWNRPLDHPAAVNADGTPALLPAARPPPIDWLQILEFALFGFLGSQVGNNWQHFLEYLFPGGGGAGAGAGPGRPGAEPSLDAYAPPSPISKREDGRRLSDAAVTTRKKPDWRPWRWRWQRRGRAASVTTPFRAANKAAGSGSGIRWRNLALKLLLDQTAGQLLMGTIFLVVTNFARVPRPWVLLAVVRDRVPSFIWAGWHLWPLVAVCNFLFVPVRSRVLVASCVGFGWSIFLSFFAMRK</sequence>
<evidence type="ECO:0000256" key="5">
    <source>
        <dbReference type="ARBA" id="ARBA00023136"/>
    </source>
</evidence>
<protein>
    <submittedName>
        <fullName evidence="8">Uncharacterized protein</fullName>
    </submittedName>
</protein>
<evidence type="ECO:0000256" key="1">
    <source>
        <dbReference type="ARBA" id="ARBA00004141"/>
    </source>
</evidence>
<dbReference type="InParanoid" id="A0A507B318"/>
<feature type="transmembrane region" description="Helical" evidence="6">
    <location>
        <begin position="223"/>
        <end position="241"/>
    </location>
</feature>